<dbReference type="GO" id="GO:0070006">
    <property type="term" value="F:metalloaminopeptidase activity"/>
    <property type="evidence" value="ECO:0007669"/>
    <property type="project" value="InterPro"/>
</dbReference>
<dbReference type="SMART" id="SM01011">
    <property type="entry name" value="AMP_N"/>
    <property type="match status" value="1"/>
</dbReference>
<evidence type="ECO:0000313" key="8">
    <source>
        <dbReference type="EMBL" id="OXU27610.1"/>
    </source>
</evidence>
<dbReference type="InterPro" id="IPR000994">
    <property type="entry name" value="Pept_M24"/>
</dbReference>
<dbReference type="GO" id="GO:0006508">
    <property type="term" value="P:proteolysis"/>
    <property type="evidence" value="ECO:0007669"/>
    <property type="project" value="TreeGrafter"/>
</dbReference>
<reference evidence="8 9" key="1">
    <citation type="journal article" date="2017" name="Curr. Biol.">
        <title>The Evolution of Venom by Co-option of Single-Copy Genes.</title>
        <authorList>
            <person name="Martinson E.O."/>
            <person name="Mrinalini"/>
            <person name="Kelkar Y.D."/>
            <person name="Chang C.H."/>
            <person name="Werren J.H."/>
        </authorList>
    </citation>
    <scope>NUCLEOTIDE SEQUENCE [LARGE SCALE GENOMIC DNA]</scope>
    <source>
        <strain evidence="8 9">Alberta</strain>
        <tissue evidence="8">Whole body</tissue>
    </source>
</reference>
<dbReference type="Gene3D" id="3.90.230.10">
    <property type="entry name" value="Creatinase/methionine aminopeptidase superfamily"/>
    <property type="match status" value="1"/>
</dbReference>
<dbReference type="Pfam" id="PF00557">
    <property type="entry name" value="Peptidase_M24"/>
    <property type="match status" value="1"/>
</dbReference>
<evidence type="ECO:0000256" key="4">
    <source>
        <dbReference type="ARBA" id="ARBA00022801"/>
    </source>
</evidence>
<comment type="similarity">
    <text evidence="2">Belongs to the peptidase M24B family.</text>
</comment>
<dbReference type="SUPFAM" id="SSF48403">
    <property type="entry name" value="Ankyrin repeat"/>
    <property type="match status" value="1"/>
</dbReference>
<feature type="repeat" description="ANK" evidence="6">
    <location>
        <begin position="156"/>
        <end position="190"/>
    </location>
</feature>
<dbReference type="Proteomes" id="UP000215335">
    <property type="component" value="Unassembled WGS sequence"/>
</dbReference>
<keyword evidence="4" id="KW-0378">Hydrolase</keyword>
<organism evidence="8 9">
    <name type="scientific">Trichomalopsis sarcophagae</name>
    <dbReference type="NCBI Taxonomy" id="543379"/>
    <lineage>
        <taxon>Eukaryota</taxon>
        <taxon>Metazoa</taxon>
        <taxon>Ecdysozoa</taxon>
        <taxon>Arthropoda</taxon>
        <taxon>Hexapoda</taxon>
        <taxon>Insecta</taxon>
        <taxon>Pterygota</taxon>
        <taxon>Neoptera</taxon>
        <taxon>Endopterygota</taxon>
        <taxon>Hymenoptera</taxon>
        <taxon>Apocrita</taxon>
        <taxon>Proctotrupomorpha</taxon>
        <taxon>Chalcidoidea</taxon>
        <taxon>Pteromalidae</taxon>
        <taxon>Pteromalinae</taxon>
        <taxon>Trichomalopsis</taxon>
    </lineage>
</organism>
<feature type="repeat" description="ANK" evidence="6">
    <location>
        <begin position="89"/>
        <end position="121"/>
    </location>
</feature>
<dbReference type="InterPro" id="IPR029149">
    <property type="entry name" value="Creatin/AminoP/Spt16_N"/>
</dbReference>
<evidence type="ECO:0000259" key="7">
    <source>
        <dbReference type="SMART" id="SM01011"/>
    </source>
</evidence>
<evidence type="ECO:0000256" key="6">
    <source>
        <dbReference type="PROSITE-ProRule" id="PRU00023"/>
    </source>
</evidence>
<dbReference type="Pfam" id="PF12796">
    <property type="entry name" value="Ank_2"/>
    <property type="match status" value="2"/>
</dbReference>
<dbReference type="PANTHER" id="PTHR43226:SF4">
    <property type="entry name" value="XAA-PRO AMINOPEPTIDASE 3"/>
    <property type="match status" value="1"/>
</dbReference>
<comment type="caution">
    <text evidence="8">The sequence shown here is derived from an EMBL/GenBank/DDBJ whole genome shotgun (WGS) entry which is preliminary data.</text>
</comment>
<dbReference type="Pfam" id="PF05195">
    <property type="entry name" value="AMP_N"/>
    <property type="match status" value="1"/>
</dbReference>
<dbReference type="InterPro" id="IPR002110">
    <property type="entry name" value="Ankyrin_rpt"/>
</dbReference>
<dbReference type="AlphaFoldDB" id="A0A232FAU8"/>
<feature type="repeat" description="ANK" evidence="6">
    <location>
        <begin position="122"/>
        <end position="154"/>
    </location>
</feature>
<dbReference type="EMBL" id="NNAY01000571">
    <property type="protein sequence ID" value="OXU27610.1"/>
    <property type="molecule type" value="Genomic_DNA"/>
</dbReference>
<dbReference type="InterPro" id="IPR052433">
    <property type="entry name" value="X-Pro_dipept-like"/>
</dbReference>
<protein>
    <recommendedName>
        <fullName evidence="7">Aminopeptidase P N-terminal domain-containing protein</fullName>
    </recommendedName>
</protein>
<keyword evidence="5" id="KW-0464">Manganese</keyword>
<accession>A0A232FAU8</accession>
<dbReference type="Gene3D" id="1.25.40.20">
    <property type="entry name" value="Ankyrin repeat-containing domain"/>
    <property type="match status" value="1"/>
</dbReference>
<feature type="repeat" description="ANK" evidence="6">
    <location>
        <begin position="18"/>
        <end position="52"/>
    </location>
</feature>
<feature type="domain" description="Aminopeptidase P N-terminal" evidence="7">
    <location>
        <begin position="417"/>
        <end position="561"/>
    </location>
</feature>
<proteinExistence type="inferred from homology"/>
<evidence type="ECO:0000313" key="9">
    <source>
        <dbReference type="Proteomes" id="UP000215335"/>
    </source>
</evidence>
<dbReference type="OrthoDB" id="4215474at2759"/>
<dbReference type="Gene3D" id="3.40.350.10">
    <property type="entry name" value="Creatinase/prolidase N-terminal domain"/>
    <property type="match status" value="1"/>
</dbReference>
<dbReference type="PROSITE" id="PS50088">
    <property type="entry name" value="ANK_REPEAT"/>
    <property type="match status" value="4"/>
</dbReference>
<dbReference type="STRING" id="543379.A0A232FAU8"/>
<dbReference type="PROSITE" id="PS50297">
    <property type="entry name" value="ANK_REP_REGION"/>
    <property type="match status" value="4"/>
</dbReference>
<dbReference type="InterPro" id="IPR036770">
    <property type="entry name" value="Ankyrin_rpt-contain_sf"/>
</dbReference>
<sequence>MTELLLLNGADVNAADDEGKTALLVAVGETKIANQLLPLLIKYGADVNVTDNLGMNVLHHIAAYAPMQYVALARALIKKGVSLEVRASDQSLPIHDAVEENKHGLVKLFLEHGSPIDAQDEDGEFPLYIATDNDDLVGVHILLERGANPNLKLKDTARTALHCACSGMTIKTDIVRQLLNAGADLLAEDSEGKTAFALLEYKNDSIGTRLMMKRLAIIKDRDPTVQLKDERLVEQNSPQLWSFYQDCIENVRRMRVTRFIETCTFYDLLTKCRCEIAVLMRNFKFIENFRKNRTVLAMYVSDVSEAFERAEKLYRCMVKQEEVINEAFNGLVPDVVVRNEDLRSAWRIMFSTLKSFSRFSFNKLYFQSIVKCSSEVIQNATSQQQTAAQNVVQQTFGQPTPQTHSHLLKDGEIIPGIKVDEIKSRRNQLMEKIAKSTQERPFQSGAQVVIIPSASKVYMSDKIPYVFRQNTEFLYFTGCQEPDSILVLIVNGNHFSSTLFMRYKDAHAELWDGPRTGTEAALSLFEVDHVLPVNEFERFLTSYLSENKSCTLWYDDEDVVQQDVHKKLNQLIRIYDTNKFNCPKALMHQVRLIKSPAEIKLMKKSCDVASAAIAKTIEISKPGMNEHELFATVDYESRMQGAEFLAYPPVVAGGKNANIIHYISNNQIVNEKEMVLMDAGCEYHGYTSDITRTWPIDGKFTPYQKILYEIVLDVQKILIDKLKEMPSLDMVYHEMCYLLGKRLQEENLIPKNLSGNKLLAAAYSYCPHHVSHYLGMDVHDTPKISRSIRVQPGMVVTVEPGIYVNPKNQFAPPEFHHIGIRIEDDVLVQDSGPLVLSENCPKEVDDIEALARKNQT</sequence>
<dbReference type="PANTHER" id="PTHR43226">
    <property type="entry name" value="XAA-PRO AMINOPEPTIDASE 3"/>
    <property type="match status" value="1"/>
</dbReference>
<dbReference type="SMART" id="SM00248">
    <property type="entry name" value="ANK"/>
    <property type="match status" value="5"/>
</dbReference>
<gene>
    <name evidence="8" type="ORF">TSAR_013460</name>
</gene>
<comment type="cofactor">
    <cofactor evidence="1">
        <name>Mn(2+)</name>
        <dbReference type="ChEBI" id="CHEBI:29035"/>
    </cofactor>
</comment>
<keyword evidence="9" id="KW-1185">Reference proteome</keyword>
<dbReference type="SUPFAM" id="SSF55920">
    <property type="entry name" value="Creatinase/aminopeptidase"/>
    <property type="match status" value="1"/>
</dbReference>
<dbReference type="CDD" id="cd01087">
    <property type="entry name" value="Prolidase"/>
    <property type="match status" value="1"/>
</dbReference>
<dbReference type="GO" id="GO:0030145">
    <property type="term" value="F:manganese ion binding"/>
    <property type="evidence" value="ECO:0007669"/>
    <property type="project" value="InterPro"/>
</dbReference>
<evidence type="ECO:0000256" key="3">
    <source>
        <dbReference type="ARBA" id="ARBA00022723"/>
    </source>
</evidence>
<evidence type="ECO:0000256" key="2">
    <source>
        <dbReference type="ARBA" id="ARBA00008766"/>
    </source>
</evidence>
<dbReference type="GO" id="GO:0005739">
    <property type="term" value="C:mitochondrion"/>
    <property type="evidence" value="ECO:0007669"/>
    <property type="project" value="TreeGrafter"/>
</dbReference>
<dbReference type="InterPro" id="IPR007865">
    <property type="entry name" value="Aminopep_P_N"/>
</dbReference>
<evidence type="ECO:0000256" key="5">
    <source>
        <dbReference type="ARBA" id="ARBA00023211"/>
    </source>
</evidence>
<dbReference type="InterPro" id="IPR036005">
    <property type="entry name" value="Creatinase/aminopeptidase-like"/>
</dbReference>
<keyword evidence="6" id="KW-0040">ANK repeat</keyword>
<dbReference type="SUPFAM" id="SSF53092">
    <property type="entry name" value="Creatinase/prolidase N-terminal domain"/>
    <property type="match status" value="1"/>
</dbReference>
<keyword evidence="3" id="KW-0479">Metal-binding</keyword>
<evidence type="ECO:0000256" key="1">
    <source>
        <dbReference type="ARBA" id="ARBA00001936"/>
    </source>
</evidence>
<name>A0A232FAU8_9HYME</name>